<comment type="subcellular location">
    <subcellularLocation>
        <location evidence="1">Cell membrane</location>
        <topology evidence="1">Single-pass type I membrane protein</topology>
    </subcellularLocation>
</comment>
<comment type="caution">
    <text evidence="20">The sequence shown here is derived from an EMBL/GenBank/DDBJ whole genome shotgun (WGS) entry which is preliminary data.</text>
</comment>
<keyword evidence="12 18" id="KW-1133">Transmembrane helix</keyword>
<dbReference type="PROSITE" id="PS50011">
    <property type="entry name" value="PROTEIN_KINASE_DOM"/>
    <property type="match status" value="1"/>
</dbReference>
<feature type="compositionally biased region" description="Basic and acidic residues" evidence="17">
    <location>
        <begin position="7"/>
        <end position="23"/>
    </location>
</feature>
<keyword evidence="5" id="KW-0723">Serine/threonine-protein kinase</keyword>
<keyword evidence="8" id="KW-0732">Signal</keyword>
<dbReference type="PROSITE" id="PS00107">
    <property type="entry name" value="PROTEIN_KINASE_ATP"/>
    <property type="match status" value="1"/>
</dbReference>
<comment type="similarity">
    <text evidence="3">In the C-terminal section; belongs to the protein kinase superfamily. Ser/Thr protein kinase family.</text>
</comment>
<dbReference type="FunFam" id="1.10.510.10:FF:000240">
    <property type="entry name" value="Lectin-domain containing receptor kinase A4.3"/>
    <property type="match status" value="1"/>
</dbReference>
<feature type="domain" description="Protein kinase" evidence="19">
    <location>
        <begin position="226"/>
        <end position="513"/>
    </location>
</feature>
<evidence type="ECO:0000256" key="9">
    <source>
        <dbReference type="ARBA" id="ARBA00022741"/>
    </source>
</evidence>
<evidence type="ECO:0000256" key="3">
    <source>
        <dbReference type="ARBA" id="ARBA00010217"/>
    </source>
</evidence>
<evidence type="ECO:0000259" key="19">
    <source>
        <dbReference type="PROSITE" id="PS50011"/>
    </source>
</evidence>
<dbReference type="GO" id="GO:0005886">
    <property type="term" value="C:plasma membrane"/>
    <property type="evidence" value="ECO:0007669"/>
    <property type="project" value="UniProtKB-SubCell"/>
</dbReference>
<dbReference type="Proteomes" id="UP000251960">
    <property type="component" value="Chromosome 3"/>
</dbReference>
<evidence type="ECO:0000256" key="18">
    <source>
        <dbReference type="SAM" id="Phobius"/>
    </source>
</evidence>
<evidence type="ECO:0000256" key="5">
    <source>
        <dbReference type="ARBA" id="ARBA00022527"/>
    </source>
</evidence>
<keyword evidence="10 20" id="KW-0418">Kinase</keyword>
<evidence type="ECO:0000313" key="20">
    <source>
        <dbReference type="EMBL" id="PWZ31095.1"/>
    </source>
</evidence>
<keyword evidence="20" id="KW-0430">Lectin</keyword>
<evidence type="ECO:0000256" key="7">
    <source>
        <dbReference type="ARBA" id="ARBA00022692"/>
    </source>
</evidence>
<dbReference type="AlphaFoldDB" id="A0A3L6FD43"/>
<evidence type="ECO:0000256" key="1">
    <source>
        <dbReference type="ARBA" id="ARBA00004251"/>
    </source>
</evidence>
<keyword evidence="4" id="KW-1003">Cell membrane</keyword>
<keyword evidence="11 16" id="KW-0067">ATP-binding</keyword>
<proteinExistence type="inferred from homology"/>
<dbReference type="InterPro" id="IPR017441">
    <property type="entry name" value="Protein_kinase_ATP_BS"/>
</dbReference>
<organism evidence="20">
    <name type="scientific">Zea mays</name>
    <name type="common">Maize</name>
    <dbReference type="NCBI Taxonomy" id="4577"/>
    <lineage>
        <taxon>Eukaryota</taxon>
        <taxon>Viridiplantae</taxon>
        <taxon>Streptophyta</taxon>
        <taxon>Embryophyta</taxon>
        <taxon>Tracheophyta</taxon>
        <taxon>Spermatophyta</taxon>
        <taxon>Magnoliopsida</taxon>
        <taxon>Liliopsida</taxon>
        <taxon>Poales</taxon>
        <taxon>Poaceae</taxon>
        <taxon>PACMAD clade</taxon>
        <taxon>Panicoideae</taxon>
        <taxon>Andropogonodae</taxon>
        <taxon>Andropogoneae</taxon>
        <taxon>Tripsacinae</taxon>
        <taxon>Zea</taxon>
    </lineage>
</organism>
<dbReference type="Gene3D" id="1.10.510.10">
    <property type="entry name" value="Transferase(Phosphotransferase) domain 1"/>
    <property type="match status" value="1"/>
</dbReference>
<evidence type="ECO:0000256" key="14">
    <source>
        <dbReference type="ARBA" id="ARBA00023170"/>
    </source>
</evidence>
<dbReference type="Gene3D" id="3.30.200.20">
    <property type="entry name" value="Phosphorylase Kinase, domain 1"/>
    <property type="match status" value="1"/>
</dbReference>
<keyword evidence="9 16" id="KW-0547">Nucleotide-binding</keyword>
<dbReference type="PANTHER" id="PTHR27007">
    <property type="match status" value="1"/>
</dbReference>
<reference evidence="20" key="1">
    <citation type="journal article" date="2018" name="Nat. Genet.">
        <title>Extensive intraspecific gene order and gene structural variations between Mo17 and other maize genomes.</title>
        <authorList>
            <person name="Sun S."/>
            <person name="Zhou Y."/>
            <person name="Chen J."/>
            <person name="Shi J."/>
            <person name="Zhao H."/>
            <person name="Zhao H."/>
            <person name="Song W."/>
            <person name="Zhang M."/>
            <person name="Cui Y."/>
            <person name="Dong X."/>
            <person name="Liu H."/>
            <person name="Ma X."/>
            <person name="Jiao Y."/>
            <person name="Wang B."/>
            <person name="Wei X."/>
            <person name="Stein J.C."/>
            <person name="Glaubitz J.C."/>
            <person name="Lu F."/>
            <person name="Yu G."/>
            <person name="Liang C."/>
            <person name="Fengler K."/>
            <person name="Li B."/>
            <person name="Rafalski A."/>
            <person name="Schnable P.S."/>
            <person name="Ware D.H."/>
            <person name="Buckler E.S."/>
            <person name="Lai J."/>
        </authorList>
    </citation>
    <scope>NUCLEOTIDE SEQUENCE [LARGE SCALE GENOMIC DNA]</scope>
    <source>
        <tissue evidence="20">Seedling</tissue>
    </source>
</reference>
<dbReference type="Pfam" id="PF07714">
    <property type="entry name" value="PK_Tyr_Ser-Thr"/>
    <property type="match status" value="1"/>
</dbReference>
<accession>A0A3L6FD43</accession>
<dbReference type="InterPro" id="IPR000719">
    <property type="entry name" value="Prot_kinase_dom"/>
</dbReference>
<dbReference type="ExpressionAtlas" id="A0A3L6FD43">
    <property type="expression patterns" value="baseline and differential"/>
</dbReference>
<keyword evidence="15" id="KW-0325">Glycoprotein</keyword>
<dbReference type="SMART" id="SM00220">
    <property type="entry name" value="S_TKc"/>
    <property type="match status" value="1"/>
</dbReference>
<evidence type="ECO:0000256" key="13">
    <source>
        <dbReference type="ARBA" id="ARBA00023136"/>
    </source>
</evidence>
<evidence type="ECO:0000256" key="4">
    <source>
        <dbReference type="ARBA" id="ARBA00022475"/>
    </source>
</evidence>
<dbReference type="InterPro" id="IPR008271">
    <property type="entry name" value="Ser/Thr_kinase_AS"/>
</dbReference>
<dbReference type="EMBL" id="NCVQ01000004">
    <property type="protein sequence ID" value="PWZ31095.1"/>
    <property type="molecule type" value="Genomic_DNA"/>
</dbReference>
<dbReference type="SUPFAM" id="SSF56112">
    <property type="entry name" value="Protein kinase-like (PK-like)"/>
    <property type="match status" value="1"/>
</dbReference>
<evidence type="ECO:0000256" key="17">
    <source>
        <dbReference type="SAM" id="MobiDB-lite"/>
    </source>
</evidence>
<evidence type="ECO:0000256" key="10">
    <source>
        <dbReference type="ARBA" id="ARBA00022777"/>
    </source>
</evidence>
<dbReference type="GO" id="GO:0030246">
    <property type="term" value="F:carbohydrate binding"/>
    <property type="evidence" value="ECO:0007669"/>
    <property type="project" value="UniProtKB-KW"/>
</dbReference>
<protein>
    <submittedName>
        <fullName evidence="20">L-type lectin-domain containing receptor kinase VIII.1</fullName>
    </submittedName>
</protein>
<feature type="binding site" evidence="16">
    <location>
        <position position="256"/>
    </location>
    <ligand>
        <name>ATP</name>
        <dbReference type="ChEBI" id="CHEBI:30616"/>
    </ligand>
</feature>
<evidence type="ECO:0000256" key="8">
    <source>
        <dbReference type="ARBA" id="ARBA00022729"/>
    </source>
</evidence>
<evidence type="ECO:0000256" key="6">
    <source>
        <dbReference type="ARBA" id="ARBA00022679"/>
    </source>
</evidence>
<keyword evidence="7 18" id="KW-0812">Transmembrane</keyword>
<keyword evidence="13 18" id="KW-0472">Membrane</keyword>
<evidence type="ECO:0000256" key="2">
    <source>
        <dbReference type="ARBA" id="ARBA00008536"/>
    </source>
</evidence>
<dbReference type="GO" id="GO:0005524">
    <property type="term" value="F:ATP binding"/>
    <property type="evidence" value="ECO:0007669"/>
    <property type="project" value="UniProtKB-UniRule"/>
</dbReference>
<name>A0A3L6FD43_MAIZE</name>
<dbReference type="InterPro" id="IPR001245">
    <property type="entry name" value="Ser-Thr/Tyr_kinase_cat_dom"/>
</dbReference>
<comment type="similarity">
    <text evidence="2">In the N-terminal section; belongs to the leguminous lectin family.</text>
</comment>
<dbReference type="GO" id="GO:0002229">
    <property type="term" value="P:defense response to oomycetes"/>
    <property type="evidence" value="ECO:0007669"/>
    <property type="project" value="UniProtKB-ARBA"/>
</dbReference>
<keyword evidence="14 20" id="KW-0675">Receptor</keyword>
<feature type="transmembrane region" description="Helical" evidence="18">
    <location>
        <begin position="169"/>
        <end position="194"/>
    </location>
</feature>
<dbReference type="InterPro" id="IPR011009">
    <property type="entry name" value="Kinase-like_dom_sf"/>
</dbReference>
<dbReference type="GO" id="GO:0004674">
    <property type="term" value="F:protein serine/threonine kinase activity"/>
    <property type="evidence" value="ECO:0007669"/>
    <property type="project" value="UniProtKB-KW"/>
</dbReference>
<sequence>MASGGTRRGELRAPAVGRRDTTQRRSCGRGPAPVTVQRKKENKGVNEGVWPIVSHLGVELDQNGHIGTCGALICRGDFERGVVTSSAWGEWGVGEIKRAHQISRADAGLRKQKGTSAPVYAAGASTASALVATSAPVDAAGARTALVARQQRAANGTGEPVPNPPKFELWVIILLAVASVSFAALVAALLWIIMHRHYSRASSMKIELQVAREFSYQELSAATSNFFKDRKLGAGQFGEVYRGELPDPLMPPVAVKRLTRQMEARTRKDYVTEIMTLGRLSHRNLVKLVGWCQGGNELLLVYELVTNRSLDEHLHRSERLLAWPERYRIVLGIGSAIEYLHTGDQNPILHRDIKPSNVMLDDDFEAKLGDFGLVRQIHPGHGSSLEGTVMIGTRAYMDPVCMSTNTASTASDIYSFGVLLLEIATGLMPTEVAGSGGLLSNTLISTVRESYGRGSVLEMADRRLNGDFDEGEMERVLLVGLLCVQQDRRHRPEIRIAVNMLSNLKLPSPRIRS</sequence>
<evidence type="ECO:0000256" key="16">
    <source>
        <dbReference type="PROSITE-ProRule" id="PRU10141"/>
    </source>
</evidence>
<gene>
    <name evidence="20" type="primary">LECRK81</name>
    <name evidence="20" type="ORF">Zm00014a_005336</name>
</gene>
<evidence type="ECO:0000256" key="15">
    <source>
        <dbReference type="ARBA" id="ARBA00023180"/>
    </source>
</evidence>
<keyword evidence="6" id="KW-0808">Transferase</keyword>
<evidence type="ECO:0000256" key="12">
    <source>
        <dbReference type="ARBA" id="ARBA00022989"/>
    </source>
</evidence>
<evidence type="ECO:0000256" key="11">
    <source>
        <dbReference type="ARBA" id="ARBA00022840"/>
    </source>
</evidence>
<feature type="region of interest" description="Disordered" evidence="17">
    <location>
        <begin position="1"/>
        <end position="42"/>
    </location>
</feature>
<dbReference type="PROSITE" id="PS00108">
    <property type="entry name" value="PROTEIN_KINASE_ST"/>
    <property type="match status" value="1"/>
</dbReference>
<dbReference type="InterPro" id="IPR050528">
    <property type="entry name" value="L-type_Lectin-RKs"/>
</dbReference>